<evidence type="ECO:0000256" key="1">
    <source>
        <dbReference type="SAM" id="MobiDB-lite"/>
    </source>
</evidence>
<protein>
    <submittedName>
        <fullName evidence="2">Uncharacterized protein</fullName>
    </submittedName>
</protein>
<dbReference type="EMBL" id="BMQA01000173">
    <property type="protein sequence ID" value="GGJ73202.1"/>
    <property type="molecule type" value="Genomic_DNA"/>
</dbReference>
<sequence length="111" mass="11799">MMTTEKPTPTTPASAPRDVAAWFTLDSVSARTPWWAAQWLADGHDGEALREMAGLNGFTREPGRAGRTHFKGPHRQAGGQFCKAASATCCRSSHVAPPAACTATPFAIVMT</sequence>
<comment type="caution">
    <text evidence="2">The sequence shown here is derived from an EMBL/GenBank/DDBJ whole genome shotgun (WGS) entry which is preliminary data.</text>
</comment>
<evidence type="ECO:0000313" key="3">
    <source>
        <dbReference type="Proteomes" id="UP000657574"/>
    </source>
</evidence>
<reference evidence="2" key="1">
    <citation type="journal article" date="2014" name="Int. J. Syst. Evol. Microbiol.">
        <title>Complete genome sequence of Corynebacterium casei LMG S-19264T (=DSM 44701T), isolated from a smear-ripened cheese.</title>
        <authorList>
            <consortium name="US DOE Joint Genome Institute (JGI-PGF)"/>
            <person name="Walter F."/>
            <person name="Albersmeier A."/>
            <person name="Kalinowski J."/>
            <person name="Ruckert C."/>
        </authorList>
    </citation>
    <scope>NUCLEOTIDE SEQUENCE</scope>
    <source>
        <strain evidence="2">JCM 3086</strain>
    </source>
</reference>
<accession>A0A917PEK6</accession>
<name>A0A917PEK6_9ACTN</name>
<gene>
    <name evidence="2" type="ORF">GCM10010121_099720</name>
</gene>
<keyword evidence="3" id="KW-1185">Reference proteome</keyword>
<dbReference type="AlphaFoldDB" id="A0A917PEK6"/>
<proteinExistence type="predicted"/>
<reference evidence="2" key="2">
    <citation type="submission" date="2020-09" db="EMBL/GenBank/DDBJ databases">
        <authorList>
            <person name="Sun Q."/>
            <person name="Ohkuma M."/>
        </authorList>
    </citation>
    <scope>NUCLEOTIDE SEQUENCE</scope>
    <source>
        <strain evidence="2">JCM 3086</strain>
    </source>
</reference>
<feature type="region of interest" description="Disordered" evidence="1">
    <location>
        <begin position="57"/>
        <end position="76"/>
    </location>
</feature>
<evidence type="ECO:0000313" key="2">
    <source>
        <dbReference type="EMBL" id="GGJ73202.1"/>
    </source>
</evidence>
<dbReference type="Proteomes" id="UP000657574">
    <property type="component" value="Unassembled WGS sequence"/>
</dbReference>
<organism evidence="2 3">
    <name type="scientific">Streptomyces brasiliensis</name>
    <dbReference type="NCBI Taxonomy" id="1954"/>
    <lineage>
        <taxon>Bacteria</taxon>
        <taxon>Bacillati</taxon>
        <taxon>Actinomycetota</taxon>
        <taxon>Actinomycetes</taxon>
        <taxon>Kitasatosporales</taxon>
        <taxon>Streptomycetaceae</taxon>
        <taxon>Streptomyces</taxon>
    </lineage>
</organism>